<dbReference type="Pfam" id="PF12833">
    <property type="entry name" value="HTH_18"/>
    <property type="match status" value="1"/>
</dbReference>
<dbReference type="RefSeq" id="WP_234033664.1">
    <property type="nucleotide sequence ID" value="NZ_JAENIL010000103.1"/>
</dbReference>
<keyword evidence="3" id="KW-0804">Transcription</keyword>
<name>A0A934S2D1_9BACT</name>
<accession>A0A934S2D1</accession>
<evidence type="ECO:0000256" key="3">
    <source>
        <dbReference type="ARBA" id="ARBA00023163"/>
    </source>
</evidence>
<dbReference type="SUPFAM" id="SSF46689">
    <property type="entry name" value="Homeodomain-like"/>
    <property type="match status" value="2"/>
</dbReference>
<dbReference type="InterPro" id="IPR046335">
    <property type="entry name" value="LacI/GalR-like_sensor"/>
</dbReference>
<protein>
    <submittedName>
        <fullName evidence="5">DNA-binding transcriptional regulator</fullName>
    </submittedName>
</protein>
<keyword evidence="6" id="KW-1185">Reference proteome</keyword>
<feature type="domain" description="HTH araC/xylS-type" evidence="4">
    <location>
        <begin position="282"/>
        <end position="380"/>
    </location>
</feature>
<dbReference type="Gene3D" id="3.40.50.2300">
    <property type="match status" value="2"/>
</dbReference>
<dbReference type="GO" id="GO:0000976">
    <property type="term" value="F:transcription cis-regulatory region binding"/>
    <property type="evidence" value="ECO:0007669"/>
    <property type="project" value="TreeGrafter"/>
</dbReference>
<dbReference type="PANTHER" id="PTHR30146">
    <property type="entry name" value="LACI-RELATED TRANSCRIPTIONAL REPRESSOR"/>
    <property type="match status" value="1"/>
</dbReference>
<proteinExistence type="predicted"/>
<dbReference type="AlphaFoldDB" id="A0A934S2D1"/>
<dbReference type="Pfam" id="PF13377">
    <property type="entry name" value="Peripla_BP_3"/>
    <property type="match status" value="1"/>
</dbReference>
<dbReference type="InterPro" id="IPR018060">
    <property type="entry name" value="HTH_AraC"/>
</dbReference>
<evidence type="ECO:0000259" key="4">
    <source>
        <dbReference type="PROSITE" id="PS01124"/>
    </source>
</evidence>
<dbReference type="InterPro" id="IPR009057">
    <property type="entry name" value="Homeodomain-like_sf"/>
</dbReference>
<keyword evidence="1" id="KW-0805">Transcription regulation</keyword>
<dbReference type="CDD" id="cd01543">
    <property type="entry name" value="PBP1_XylR"/>
    <property type="match status" value="1"/>
</dbReference>
<dbReference type="SUPFAM" id="SSF53822">
    <property type="entry name" value="Periplasmic binding protein-like I"/>
    <property type="match status" value="1"/>
</dbReference>
<sequence>MPTAREECLRFLSGVGAFQSSFERWNCVLDNDAHSVREPKWLFQNKLDGIICHNRNPVVLNECLKRGIPCIDINDETPAIPGIPKIRPDNAAIGQTGGEYLMDRGFRNFGFCGFNSESWSQERMSGFREAVQLVRHDSAELETGYTLNESELLIEVQDDWAAEQEKHIIDWIASLPKPVGIMACNDLRAVQVVTACLQLNLSIPNDVAVLGANDEESRCDLCNPSVSSVPVNAFYWGQVAAKSLSSLMNGESLDFCEKLIEPLEVVTRKSTDVLAVPDKHIAQAMKLIREKACEGLRVEDLLEAIPVSRSYLEKRFRKYFGKSPQMEIRSTQISQIKRLLIETDLTLSQIAEQTGFSQSEYMGVVFRRVTGEPPGTFRAKMKMNT</sequence>
<dbReference type="PROSITE" id="PS01124">
    <property type="entry name" value="HTH_ARAC_FAMILY_2"/>
    <property type="match status" value="1"/>
</dbReference>
<dbReference type="Gene3D" id="1.10.10.60">
    <property type="entry name" value="Homeodomain-like"/>
    <property type="match status" value="1"/>
</dbReference>
<gene>
    <name evidence="5" type="ORF">JIN87_27200</name>
</gene>
<dbReference type="InterPro" id="IPR028082">
    <property type="entry name" value="Peripla_BP_I"/>
</dbReference>
<dbReference type="Proteomes" id="UP000617628">
    <property type="component" value="Unassembled WGS sequence"/>
</dbReference>
<comment type="caution">
    <text evidence="5">The sequence shown here is derived from an EMBL/GenBank/DDBJ whole genome shotgun (WGS) entry which is preliminary data.</text>
</comment>
<dbReference type="EMBL" id="JAENIL010000103">
    <property type="protein sequence ID" value="MBK1880603.1"/>
    <property type="molecule type" value="Genomic_DNA"/>
</dbReference>
<evidence type="ECO:0000256" key="1">
    <source>
        <dbReference type="ARBA" id="ARBA00023015"/>
    </source>
</evidence>
<reference evidence="5" key="1">
    <citation type="submission" date="2021-01" db="EMBL/GenBank/DDBJ databases">
        <title>Modified the classification status of verrucomicrobia.</title>
        <authorList>
            <person name="Feng X."/>
        </authorList>
    </citation>
    <scope>NUCLEOTIDE SEQUENCE</scope>
    <source>
        <strain evidence="5">KCTC 13126</strain>
    </source>
</reference>
<dbReference type="SMART" id="SM00342">
    <property type="entry name" value="HTH_ARAC"/>
    <property type="match status" value="1"/>
</dbReference>
<organism evidence="5 6">
    <name type="scientific">Pelagicoccus mobilis</name>
    <dbReference type="NCBI Taxonomy" id="415221"/>
    <lineage>
        <taxon>Bacteria</taxon>
        <taxon>Pseudomonadati</taxon>
        <taxon>Verrucomicrobiota</taxon>
        <taxon>Opitutia</taxon>
        <taxon>Puniceicoccales</taxon>
        <taxon>Pelagicoccaceae</taxon>
        <taxon>Pelagicoccus</taxon>
    </lineage>
</organism>
<dbReference type="PANTHER" id="PTHR30146:SF24">
    <property type="entry name" value="XYLOSE OPERON REGULATORY PROTEIN"/>
    <property type="match status" value="1"/>
</dbReference>
<evidence type="ECO:0000256" key="2">
    <source>
        <dbReference type="ARBA" id="ARBA00023125"/>
    </source>
</evidence>
<keyword evidence="2 5" id="KW-0238">DNA-binding</keyword>
<evidence type="ECO:0000313" key="6">
    <source>
        <dbReference type="Proteomes" id="UP000617628"/>
    </source>
</evidence>
<dbReference type="GO" id="GO:0003700">
    <property type="term" value="F:DNA-binding transcription factor activity"/>
    <property type="evidence" value="ECO:0007669"/>
    <property type="project" value="InterPro"/>
</dbReference>
<evidence type="ECO:0000313" key="5">
    <source>
        <dbReference type="EMBL" id="MBK1880603.1"/>
    </source>
</evidence>